<dbReference type="PANTHER" id="PTHR36510:SF3">
    <property type="entry name" value="CONSERVED PROTEIN"/>
    <property type="match status" value="1"/>
</dbReference>
<dbReference type="Proteomes" id="UP000483379">
    <property type="component" value="Unassembled WGS sequence"/>
</dbReference>
<gene>
    <name evidence="1" type="ORF">G3446_14915</name>
</gene>
<dbReference type="RefSeq" id="WP_164453622.1">
    <property type="nucleotide sequence ID" value="NZ_JAAIJQ010000043.1"/>
</dbReference>
<dbReference type="SUPFAM" id="SSF55931">
    <property type="entry name" value="Glutamine synthetase/guanido kinase"/>
    <property type="match status" value="1"/>
</dbReference>
<comment type="caution">
    <text evidence="1">The sequence shown here is derived from an EMBL/GenBank/DDBJ whole genome shotgun (WGS) entry which is preliminary data.</text>
</comment>
<evidence type="ECO:0000313" key="1">
    <source>
        <dbReference type="EMBL" id="NEV63159.1"/>
    </source>
</evidence>
<dbReference type="EMBL" id="JAAIJQ010000043">
    <property type="protein sequence ID" value="NEV63159.1"/>
    <property type="molecule type" value="Genomic_DNA"/>
</dbReference>
<keyword evidence="2" id="KW-1185">Reference proteome</keyword>
<proteinExistence type="predicted"/>
<sequence>MGQEIAASHFTKGDFNRFAARLREETKLLERWLKEGLLDDSEPTAGFELEAWLVAPDATPTPKVEELLTRLRDPLVVPELATFNVEFNGTARPLSGSVFSQLAQELTQTLAHANASAAELDSRLAMIGILPTVRPEHLTAEFMTPRERYRALNEQVFALRHERPLKLLIEGRDRLELTWHDVMLEAGATSFQIHLKVRPSEAARVYNASKIVSGPMVAISANSPYLFGRDLWDETRIPLFEQAVSVGGAMLQERVSFGFRYARHSILETFQSNLDRYPVLLPHVVEDPPELLPHLRLHNGTIWRWNRPLIGFEPDGRPHLRIEHRVVPAGPSVPDAIANAAFYFGMMQDLAHAEIPPESVLMFLHAQKGFYTCAHQGLEAEIPWLDGRALPVTSILEEDLLPRARSGLQHLGVDPAEIAHWLGIIAARLGTRRTGARWQRAWVARHGPDMAGLTSAYLAHQASGKPVHTWTLD</sequence>
<protein>
    <submittedName>
        <fullName evidence="1">Glutamate--cysteine ligase</fullName>
    </submittedName>
</protein>
<accession>A0A6M0K193</accession>
<dbReference type="InterPro" id="IPR006336">
    <property type="entry name" value="GCS2"/>
</dbReference>
<dbReference type="Pfam" id="PF04107">
    <property type="entry name" value="GCS2"/>
    <property type="match status" value="1"/>
</dbReference>
<evidence type="ECO:0000313" key="2">
    <source>
        <dbReference type="Proteomes" id="UP000483379"/>
    </source>
</evidence>
<keyword evidence="1" id="KW-0436">Ligase</keyword>
<dbReference type="PIRSF" id="PIRSF012666">
    <property type="entry name" value="UCP012666"/>
    <property type="match status" value="1"/>
</dbReference>
<dbReference type="InterPro" id="IPR014746">
    <property type="entry name" value="Gln_synth/guanido_kin_cat_dom"/>
</dbReference>
<dbReference type="InterPro" id="IPR050141">
    <property type="entry name" value="GCL_type2/YbdK_subfam"/>
</dbReference>
<dbReference type="GO" id="GO:0016879">
    <property type="term" value="F:ligase activity, forming carbon-nitrogen bonds"/>
    <property type="evidence" value="ECO:0007669"/>
    <property type="project" value="UniProtKB-ARBA"/>
</dbReference>
<name>A0A6M0K193_9GAMM</name>
<dbReference type="InterPro" id="IPR016602">
    <property type="entry name" value="UCP012666"/>
</dbReference>
<dbReference type="Gene3D" id="3.30.590.20">
    <property type="match status" value="1"/>
</dbReference>
<dbReference type="PANTHER" id="PTHR36510">
    <property type="entry name" value="GLUTAMATE--CYSTEINE LIGASE 2-RELATED"/>
    <property type="match status" value="1"/>
</dbReference>
<reference evidence="1 2" key="1">
    <citation type="submission" date="2020-02" db="EMBL/GenBank/DDBJ databases">
        <title>Genome sequences of Thiorhodococcus mannitoliphagus and Thiorhodococcus minor, purple sulfur photosynthetic bacteria in the gammaproteobacterial family, Chromatiaceae.</title>
        <authorList>
            <person name="Aviles F.A."/>
            <person name="Meyer T.E."/>
            <person name="Kyndt J.A."/>
        </authorList>
    </citation>
    <scope>NUCLEOTIDE SEQUENCE [LARGE SCALE GENOMIC DNA]</scope>
    <source>
        <strain evidence="1 2">DSM 11518</strain>
    </source>
</reference>
<organism evidence="1 2">
    <name type="scientific">Thiorhodococcus minor</name>
    <dbReference type="NCBI Taxonomy" id="57489"/>
    <lineage>
        <taxon>Bacteria</taxon>
        <taxon>Pseudomonadati</taxon>
        <taxon>Pseudomonadota</taxon>
        <taxon>Gammaproteobacteria</taxon>
        <taxon>Chromatiales</taxon>
        <taxon>Chromatiaceae</taxon>
        <taxon>Thiorhodococcus</taxon>
    </lineage>
</organism>
<dbReference type="AlphaFoldDB" id="A0A6M0K193"/>